<dbReference type="SUPFAM" id="SSF52317">
    <property type="entry name" value="Class I glutamine amidotransferase-like"/>
    <property type="match status" value="1"/>
</dbReference>
<feature type="domain" description="DJ-1/PfpI" evidence="2">
    <location>
        <begin position="8"/>
        <end position="176"/>
    </location>
</feature>
<reference evidence="4" key="1">
    <citation type="submission" date="2018-12" db="EMBL/GenBank/DDBJ databases">
        <title>Tengunoibacter tsumagoiensis gen. nov., sp. nov., Dictyobacter kobayashii sp. nov., D. alpinus sp. nov., and D. joshuensis sp. nov. and description of Dictyobacteraceae fam. nov. within the order Ktedonobacterales isolated from Tengu-no-mugimeshi.</title>
        <authorList>
            <person name="Wang C.M."/>
            <person name="Zheng Y."/>
            <person name="Sakai Y."/>
            <person name="Toyoda A."/>
            <person name="Minakuchi Y."/>
            <person name="Abe K."/>
            <person name="Yokota A."/>
            <person name="Yabe S."/>
        </authorList>
    </citation>
    <scope>NUCLEOTIDE SEQUENCE [LARGE SCALE GENOMIC DNA]</scope>
    <source>
        <strain evidence="4">Uno11</strain>
    </source>
</reference>
<dbReference type="PANTHER" id="PTHR42733:SF12">
    <property type="entry name" value="PROTEINASE"/>
    <property type="match status" value="1"/>
</dbReference>
<dbReference type="InterPro" id="IPR002818">
    <property type="entry name" value="DJ-1/PfpI"/>
</dbReference>
<comment type="caution">
    <text evidence="3">The sequence shown here is derived from an EMBL/GenBank/DDBJ whole genome shotgun (WGS) entry which is preliminary data.</text>
</comment>
<dbReference type="InterPro" id="IPR006286">
    <property type="entry name" value="C56_PfpI-like"/>
</dbReference>
<comment type="similarity">
    <text evidence="1">Belongs to the peptidase C56 family.</text>
</comment>
<dbReference type="EMBL" id="BIFS01000002">
    <property type="protein sequence ID" value="GCE21999.1"/>
    <property type="molecule type" value="Genomic_DNA"/>
</dbReference>
<dbReference type="Proteomes" id="UP000287188">
    <property type="component" value="Unassembled WGS sequence"/>
</dbReference>
<protein>
    <submittedName>
        <fullName evidence="3">Glutamine amidotransferase</fullName>
    </submittedName>
</protein>
<dbReference type="PANTHER" id="PTHR42733">
    <property type="entry name" value="DJ-1 PROTEIN"/>
    <property type="match status" value="1"/>
</dbReference>
<organism evidence="3 4">
    <name type="scientific">Dictyobacter kobayashii</name>
    <dbReference type="NCBI Taxonomy" id="2014872"/>
    <lineage>
        <taxon>Bacteria</taxon>
        <taxon>Bacillati</taxon>
        <taxon>Chloroflexota</taxon>
        <taxon>Ktedonobacteria</taxon>
        <taxon>Ktedonobacterales</taxon>
        <taxon>Dictyobacteraceae</taxon>
        <taxon>Dictyobacter</taxon>
    </lineage>
</organism>
<dbReference type="RefSeq" id="WP_126554487.1">
    <property type="nucleotide sequence ID" value="NZ_BIFS01000002.1"/>
</dbReference>
<evidence type="ECO:0000313" key="4">
    <source>
        <dbReference type="Proteomes" id="UP000287188"/>
    </source>
</evidence>
<dbReference type="OrthoDB" id="9800516at2"/>
<gene>
    <name evidence="3" type="primary">pfpI</name>
    <name evidence="3" type="ORF">KDK_57990</name>
</gene>
<name>A0A402ASC2_9CHLR</name>
<dbReference type="PROSITE" id="PS51276">
    <property type="entry name" value="PEPTIDASE_C56_PFPI"/>
    <property type="match status" value="1"/>
</dbReference>
<sequence length="186" mass="20168">MGNELQGKKIAFLATDGVEQVELVTPWNAIKEAGGHPELVSIKPGKIQATNQDIHPADTFPVDTTVPQANASDYDALVLPGGTCNPDRLRINSDAMQFVRAFFAANKPVGAICHGPWSLVETGIVSGRTVASWPSLRTDIRNAGGTWVDEEVHQEKGLVTSRKPDDLPAFCRAIIQEFARTSLQHQ</sequence>
<dbReference type="Pfam" id="PF01965">
    <property type="entry name" value="DJ-1_PfpI"/>
    <property type="match status" value="1"/>
</dbReference>
<evidence type="ECO:0000313" key="3">
    <source>
        <dbReference type="EMBL" id="GCE21999.1"/>
    </source>
</evidence>
<dbReference type="GO" id="GO:0016740">
    <property type="term" value="F:transferase activity"/>
    <property type="evidence" value="ECO:0007669"/>
    <property type="project" value="UniProtKB-KW"/>
</dbReference>
<accession>A0A402ASC2</accession>
<dbReference type="NCBIfam" id="TIGR01382">
    <property type="entry name" value="PfpI"/>
    <property type="match status" value="1"/>
</dbReference>
<keyword evidence="4" id="KW-1185">Reference proteome</keyword>
<dbReference type="AlphaFoldDB" id="A0A402ASC2"/>
<evidence type="ECO:0000256" key="1">
    <source>
        <dbReference type="ARBA" id="ARBA00008542"/>
    </source>
</evidence>
<proteinExistence type="inferred from homology"/>
<dbReference type="InterPro" id="IPR029062">
    <property type="entry name" value="Class_I_gatase-like"/>
</dbReference>
<dbReference type="CDD" id="cd03134">
    <property type="entry name" value="GATase1_PfpI_like"/>
    <property type="match status" value="1"/>
</dbReference>
<keyword evidence="3" id="KW-0808">Transferase</keyword>
<dbReference type="Gene3D" id="3.40.50.880">
    <property type="match status" value="1"/>
</dbReference>
<evidence type="ECO:0000259" key="2">
    <source>
        <dbReference type="Pfam" id="PF01965"/>
    </source>
</evidence>
<keyword evidence="3" id="KW-0315">Glutamine amidotransferase</keyword>